<accession>A8MCG9</accession>
<dbReference type="KEGG" id="cma:Cmaq_0635"/>
<dbReference type="RefSeq" id="WP_012185695.1">
    <property type="nucleotide sequence ID" value="NC_009954.1"/>
</dbReference>
<name>A8MCG9_CALMQ</name>
<protein>
    <submittedName>
        <fullName evidence="1">Uncharacterized protein</fullName>
    </submittedName>
</protein>
<dbReference type="GeneID" id="5708438"/>
<sequence>MSTDYIVFRSIGEFSRFVENMIKELTEVESILKKTAPKGELINAIDVESMVNVGLDSKELLNIVREAKEAYLRILKSIPPDIKDVEWVTVLELMGNKPVKAYIIPITLST</sequence>
<dbReference type="AlphaFoldDB" id="A8MCG9"/>
<dbReference type="EMBL" id="CP000852">
    <property type="protein sequence ID" value="ABW01475.1"/>
    <property type="molecule type" value="Genomic_DNA"/>
</dbReference>
<proteinExistence type="predicted"/>
<evidence type="ECO:0000313" key="1">
    <source>
        <dbReference type="EMBL" id="ABW01475.1"/>
    </source>
</evidence>
<dbReference type="HOGENOM" id="CLU_2165127_0_0_2"/>
<reference evidence="1 2" key="1">
    <citation type="submission" date="2007-10" db="EMBL/GenBank/DDBJ databases">
        <title>Complete sequence of Caldivirga maquilingensis IC-167.</title>
        <authorList>
            <consortium name="US DOE Joint Genome Institute"/>
            <person name="Copeland A."/>
            <person name="Lucas S."/>
            <person name="Lapidus A."/>
            <person name="Barry K."/>
            <person name="Glavina del Rio T."/>
            <person name="Dalin E."/>
            <person name="Tice H."/>
            <person name="Pitluck S."/>
            <person name="Saunders E."/>
            <person name="Brettin T."/>
            <person name="Bruce D."/>
            <person name="Detter J.C."/>
            <person name="Han C."/>
            <person name="Schmutz J."/>
            <person name="Larimer F."/>
            <person name="Land M."/>
            <person name="Hauser L."/>
            <person name="Kyrpides N."/>
            <person name="Ivanova N."/>
            <person name="Biddle J.F."/>
            <person name="Zhang Z."/>
            <person name="Fitz-Gibbon S.T."/>
            <person name="Lowe T.M."/>
            <person name="Saltikov C."/>
            <person name="House C.H."/>
            <person name="Richardson P."/>
        </authorList>
    </citation>
    <scope>NUCLEOTIDE SEQUENCE [LARGE SCALE GENOMIC DNA]</scope>
    <source>
        <strain evidence="2">ATCC 700844 / DSM 13496 / JCM 10307 / IC-167</strain>
    </source>
</reference>
<dbReference type="OrthoDB" id="376194at2157"/>
<dbReference type="Proteomes" id="UP000001137">
    <property type="component" value="Chromosome"/>
</dbReference>
<organism evidence="1 2">
    <name type="scientific">Caldivirga maquilingensis (strain ATCC 700844 / DSM 13496 / JCM 10307 / IC-167)</name>
    <dbReference type="NCBI Taxonomy" id="397948"/>
    <lineage>
        <taxon>Archaea</taxon>
        <taxon>Thermoproteota</taxon>
        <taxon>Thermoprotei</taxon>
        <taxon>Thermoproteales</taxon>
        <taxon>Thermoproteaceae</taxon>
        <taxon>Caldivirga</taxon>
    </lineage>
</organism>
<gene>
    <name evidence="1" type="ordered locus">Cmaq_0635</name>
</gene>
<evidence type="ECO:0000313" key="2">
    <source>
        <dbReference type="Proteomes" id="UP000001137"/>
    </source>
</evidence>
<keyword evidence="2" id="KW-1185">Reference proteome</keyword>